<evidence type="ECO:0000259" key="6">
    <source>
        <dbReference type="Pfam" id="PF25087"/>
    </source>
</evidence>
<evidence type="ECO:0000256" key="4">
    <source>
        <dbReference type="ARBA" id="ARBA00047343"/>
    </source>
</evidence>
<reference evidence="7" key="1">
    <citation type="submission" date="2014-08" db="EMBL/GenBank/DDBJ databases">
        <authorList>
            <person name="Sharma Rahul"/>
            <person name="Thines Marco"/>
        </authorList>
    </citation>
    <scope>NUCLEOTIDE SEQUENCE</scope>
</reference>
<dbReference type="EC" id="2.7.7.13" evidence="3"/>
<dbReference type="AlphaFoldDB" id="A0A0F7SLT4"/>
<dbReference type="InterPro" id="IPR005835">
    <property type="entry name" value="NTP_transferase_dom"/>
</dbReference>
<dbReference type="SUPFAM" id="SSF53448">
    <property type="entry name" value="Nucleotide-diphospho-sugar transferases"/>
    <property type="match status" value="1"/>
</dbReference>
<dbReference type="SUPFAM" id="SSF51161">
    <property type="entry name" value="Trimeric LpxA-like enzymes"/>
    <property type="match status" value="1"/>
</dbReference>
<organism evidence="7">
    <name type="scientific">Phaffia rhodozyma</name>
    <name type="common">Yeast</name>
    <name type="synonym">Xanthophyllomyces dendrorhous</name>
    <dbReference type="NCBI Taxonomy" id="264483"/>
    <lineage>
        <taxon>Eukaryota</taxon>
        <taxon>Fungi</taxon>
        <taxon>Dikarya</taxon>
        <taxon>Basidiomycota</taxon>
        <taxon>Agaricomycotina</taxon>
        <taxon>Tremellomycetes</taxon>
        <taxon>Cystofilobasidiales</taxon>
        <taxon>Mrakiaceae</taxon>
        <taxon>Phaffia</taxon>
    </lineage>
</organism>
<comment type="similarity">
    <text evidence="2">Belongs to the transferase hexapeptide repeat family.</text>
</comment>
<dbReference type="Gene3D" id="3.90.550.10">
    <property type="entry name" value="Spore Coat Polysaccharide Biosynthesis Protein SpsA, Chain A"/>
    <property type="match status" value="1"/>
</dbReference>
<comment type="pathway">
    <text evidence="1">Nucleotide-sugar biosynthesis; GDP-alpha-D-mannose biosynthesis; GDP-alpha-D-mannose from alpha-D-mannose 1-phosphate (GTP route): step 1/1.</text>
</comment>
<accession>A0A0F7SLT4</accession>
<dbReference type="Gene3D" id="2.160.10.10">
    <property type="entry name" value="Hexapeptide repeat proteins"/>
    <property type="match status" value="1"/>
</dbReference>
<dbReference type="GO" id="GO:0005525">
    <property type="term" value="F:GTP binding"/>
    <property type="evidence" value="ECO:0007669"/>
    <property type="project" value="UniProtKB-KW"/>
</dbReference>
<dbReference type="InterPro" id="IPR050486">
    <property type="entry name" value="Mannose-1P_guanyltransferase"/>
</dbReference>
<protein>
    <recommendedName>
        <fullName evidence="3">mannose-1-phosphate guanylyltransferase</fullName>
        <ecNumber evidence="3">2.7.7.13</ecNumber>
    </recommendedName>
</protein>
<name>A0A0F7SLT4_PHARH</name>
<dbReference type="EMBL" id="LN483124">
    <property type="protein sequence ID" value="CED82356.1"/>
    <property type="molecule type" value="Genomic_DNA"/>
</dbReference>
<evidence type="ECO:0000256" key="2">
    <source>
        <dbReference type="ARBA" id="ARBA00007274"/>
    </source>
</evidence>
<dbReference type="GO" id="GO:0004475">
    <property type="term" value="F:mannose-1-phosphate guanylyltransferase (GTP) activity"/>
    <property type="evidence" value="ECO:0007669"/>
    <property type="project" value="UniProtKB-EC"/>
</dbReference>
<sequence>MSHAAIKGVILIGGPSKGTRFRPLSLSSPKPLFPIAGKPMIYHQIRALSQVPGLTEIFLIGVWDDKVIEPFLKETRREFKNMGISYLREFKAMGTAGGLYHFRDVILRNSPDQIFVLNADICSSFPLKSLQEFHSKHRGVGTIMGKKVPKGQELRFGSIVVDQESRMALHYVEKPEGFISDVINTGVYLFDQSIFSEIKTATDEKARIAAEDPTSEPDEIIHLEQDVITRLASSRKLFVYETIDFWQQIKSAGSALPANALYLSHLSKTSPGLLTPPTARTASSPEITGAVSIDPTAQIHPSAKIGPNVSIGPNVIIGEGARVYEAILLEGVELGEHAVVGWGIVGRDSKIGAWGRVDGAPEDAAALKPKKTIAILADEVNVSKEVYIRSCIVLPQKILNKSACDEVLL</sequence>
<dbReference type="Pfam" id="PF25087">
    <property type="entry name" value="GMPPB_C"/>
    <property type="match status" value="1"/>
</dbReference>
<feature type="domain" description="Nucleotidyl transferase" evidence="5">
    <location>
        <begin position="7"/>
        <end position="207"/>
    </location>
</feature>
<dbReference type="InterPro" id="IPR029044">
    <property type="entry name" value="Nucleotide-diphossugar_trans"/>
</dbReference>
<dbReference type="PANTHER" id="PTHR22572">
    <property type="entry name" value="SUGAR-1-PHOSPHATE GUANYL TRANSFERASE"/>
    <property type="match status" value="1"/>
</dbReference>
<dbReference type="InterPro" id="IPR056729">
    <property type="entry name" value="GMPPB_C"/>
</dbReference>
<comment type="catalytic activity">
    <reaction evidence="4">
        <text>alpha-D-mannose 1-phosphate + GTP + H(+) = GDP-alpha-D-mannose + diphosphate</text>
        <dbReference type="Rhea" id="RHEA:15229"/>
        <dbReference type="ChEBI" id="CHEBI:15378"/>
        <dbReference type="ChEBI" id="CHEBI:33019"/>
        <dbReference type="ChEBI" id="CHEBI:37565"/>
        <dbReference type="ChEBI" id="CHEBI:57527"/>
        <dbReference type="ChEBI" id="CHEBI:58409"/>
        <dbReference type="EC" id="2.7.7.13"/>
    </reaction>
</comment>
<proteinExistence type="inferred from homology"/>
<dbReference type="Pfam" id="PF00483">
    <property type="entry name" value="NTP_transferase"/>
    <property type="match status" value="1"/>
</dbReference>
<dbReference type="CDD" id="cd06428">
    <property type="entry name" value="M1P_guanylylT_A_like_N"/>
    <property type="match status" value="1"/>
</dbReference>
<dbReference type="InterPro" id="IPR011004">
    <property type="entry name" value="Trimer_LpxA-like_sf"/>
</dbReference>
<evidence type="ECO:0000259" key="5">
    <source>
        <dbReference type="Pfam" id="PF00483"/>
    </source>
</evidence>
<feature type="domain" description="Mannose-1-phosphate guanyltransferase C-terminal" evidence="6">
    <location>
        <begin position="287"/>
        <end position="404"/>
    </location>
</feature>
<evidence type="ECO:0000256" key="1">
    <source>
        <dbReference type="ARBA" id="ARBA00004823"/>
    </source>
</evidence>
<evidence type="ECO:0000256" key="3">
    <source>
        <dbReference type="ARBA" id="ARBA00012387"/>
    </source>
</evidence>
<evidence type="ECO:0000313" key="7">
    <source>
        <dbReference type="EMBL" id="CED82356.1"/>
    </source>
</evidence>